<organism evidence="1 2">
    <name type="scientific">Paenibacillus uliginis N3/975</name>
    <dbReference type="NCBI Taxonomy" id="1313296"/>
    <lineage>
        <taxon>Bacteria</taxon>
        <taxon>Bacillati</taxon>
        <taxon>Bacillota</taxon>
        <taxon>Bacilli</taxon>
        <taxon>Bacillales</taxon>
        <taxon>Paenibacillaceae</taxon>
        <taxon>Paenibacillus</taxon>
    </lineage>
</organism>
<evidence type="ECO:0000313" key="2">
    <source>
        <dbReference type="Proteomes" id="UP000192940"/>
    </source>
</evidence>
<gene>
    <name evidence="1" type="ORF">SAMN05661091_4221</name>
</gene>
<evidence type="ECO:0000313" key="1">
    <source>
        <dbReference type="EMBL" id="SMF88291.1"/>
    </source>
</evidence>
<dbReference type="Proteomes" id="UP000192940">
    <property type="component" value="Chromosome I"/>
</dbReference>
<protein>
    <submittedName>
        <fullName evidence="1">Uncharacterized protein</fullName>
    </submittedName>
</protein>
<keyword evidence="2" id="KW-1185">Reference proteome</keyword>
<proteinExistence type="predicted"/>
<dbReference type="AlphaFoldDB" id="A0A1X7HKA9"/>
<reference evidence="1 2" key="1">
    <citation type="submission" date="2017-04" db="EMBL/GenBank/DDBJ databases">
        <authorList>
            <person name="Afonso C.L."/>
            <person name="Miller P.J."/>
            <person name="Scott M.A."/>
            <person name="Spackman E."/>
            <person name="Goraichik I."/>
            <person name="Dimitrov K.M."/>
            <person name="Suarez D.L."/>
            <person name="Swayne D.E."/>
        </authorList>
    </citation>
    <scope>NUCLEOTIDE SEQUENCE [LARGE SCALE GENOMIC DNA]</scope>
    <source>
        <strain evidence="1 2">N3/975</strain>
    </source>
</reference>
<dbReference type="EMBL" id="LT840184">
    <property type="protein sequence ID" value="SMF88291.1"/>
    <property type="molecule type" value="Genomic_DNA"/>
</dbReference>
<sequence length="310" mass="36622">MFNKTNPYNDEIEISVEYDFNELINKVQASTHPYEGFLSEFFSEMKLNDFGSNLDPTNEIVDKIKKYVEKYTINNKCTLALKYNKEDKSIYWNVAEYDFRAFISVRFPIFFLESRNIDLYNWELIWRVIGEIAPFRKKVSISKNIKGIFELDDEIEGNYDNVIYGIIEEFEKSNIKIRQDSVYEKISQIVQLQLGGKGFDYESHQLKLGSYGMNSYSFMSLYVKLILRLFENKHLSSPLIMIDEPELHIHAANRMENSGFYEEAVEHYLEGKQTQDAVRLIEKNLHKLVHSKTVFYSNKQEKHMFFVQSA</sequence>
<name>A0A1X7HKA9_9BACL</name>
<accession>A0A1X7HKA9</accession>
<dbReference type="STRING" id="1313296.SAMN05661091_4221"/>